<dbReference type="InterPro" id="IPR002192">
    <property type="entry name" value="PPDK_AMP/ATP-bd"/>
</dbReference>
<dbReference type="RefSeq" id="WP_067619953.1">
    <property type="nucleotide sequence ID" value="NZ_MAGO01000011.1"/>
</dbReference>
<keyword evidence="3" id="KW-0670">Pyruvate</keyword>
<protein>
    <submittedName>
        <fullName evidence="3">Pyruvate,phosphate dikinase</fullName>
    </submittedName>
</protein>
<dbReference type="InterPro" id="IPR010121">
    <property type="entry name" value="Pyruvate_phosphate_dikinase"/>
</dbReference>
<comment type="caution">
    <text evidence="3">The sequence shown here is derived from an EMBL/GenBank/DDBJ whole genome shotgun (WGS) entry which is preliminary data.</text>
</comment>
<name>A0A1B9F3P2_9BACT</name>
<dbReference type="Pfam" id="PF00391">
    <property type="entry name" value="PEP-utilizers"/>
    <property type="match status" value="1"/>
</dbReference>
<keyword evidence="4" id="KW-1185">Reference proteome</keyword>
<evidence type="ECO:0000313" key="4">
    <source>
        <dbReference type="Proteomes" id="UP000093080"/>
    </source>
</evidence>
<dbReference type="InterPro" id="IPR013815">
    <property type="entry name" value="ATP_grasp_subdomain_1"/>
</dbReference>
<feature type="domain" description="Pyruvate phosphate dikinase AMP/ATP-binding" evidence="2">
    <location>
        <begin position="966"/>
        <end position="1201"/>
    </location>
</feature>
<keyword evidence="3" id="KW-0808">Transferase</keyword>
<dbReference type="PANTHER" id="PTHR22931:SF9">
    <property type="entry name" value="PYRUVATE, PHOSPHATE DIKINASE 1, CHLOROPLASTIC"/>
    <property type="match status" value="1"/>
</dbReference>
<dbReference type="InterPro" id="IPR036637">
    <property type="entry name" value="Phosphohistidine_dom_sf"/>
</dbReference>
<dbReference type="Gene3D" id="3.30.1490.20">
    <property type="entry name" value="ATP-grasp fold, A domain"/>
    <property type="match status" value="1"/>
</dbReference>
<dbReference type="OrthoDB" id="9765468at2"/>
<proteinExistence type="predicted"/>
<dbReference type="GO" id="GO:0005524">
    <property type="term" value="F:ATP binding"/>
    <property type="evidence" value="ECO:0007669"/>
    <property type="project" value="InterPro"/>
</dbReference>
<dbReference type="Gene3D" id="3.50.30.10">
    <property type="entry name" value="Phosphohistidine domain"/>
    <property type="match status" value="1"/>
</dbReference>
<evidence type="ECO:0000313" key="3">
    <source>
        <dbReference type="EMBL" id="OCC14557.1"/>
    </source>
</evidence>
<dbReference type="Gene3D" id="3.30.470.20">
    <property type="entry name" value="ATP-grasp fold, B domain"/>
    <property type="match status" value="1"/>
</dbReference>
<dbReference type="STRING" id="1156395.DBT_2099"/>
<dbReference type="SUPFAM" id="SSF56059">
    <property type="entry name" value="Glutathione synthetase ATP-binding domain-like"/>
    <property type="match status" value="1"/>
</dbReference>
<gene>
    <name evidence="3" type="ORF">DBT_2099</name>
</gene>
<evidence type="ECO:0000259" key="1">
    <source>
        <dbReference type="Pfam" id="PF00391"/>
    </source>
</evidence>
<sequence>MAFKQAKTFESKALRVNLEATQVQQIEFNARYSVLRDAVKDYQGVKNAAEHILFEIHHPFKNWDAIINEFRAFTLKNLQVYCRTDRATEVFQVELELFLTLIHQAPKEYQKKDATDALLAFIEKLFQVVDTDQLWSLIPSIERTFSELMMEGCMIARFMAESLHPLPKSLSLLFNRLKLEKIPPSFIRSCIEIVGWIRIHAYEVWLSSEDPIEWLDQTIKKYQIKLSKTELNEIKALFEPISHEVLRTGLKEIRELINSKGKDISSLNRLIKLPGNIEIVRHYRNISNTLKKYNELGLLFLFHIMELPGLSIIYEETIRGINRILLGYIKNADTTQLKQMLPKDFELLEQQAGKFPQTALQCIEALGTEILKLDAPQITELFLKKVIGFGFQTPNVTGVDMEWQVLRNPAHLQNIRVWMKLIGQRPYQCSSLLSALLINIKLGGICIKDTDLFQKDVSKLLNSNIRPVYNLVKQLAKQFPVYFNEIGAEGLLRDVSTELDEITHRQDKLIHFLRKQSHVESNNLIVNFIEAILCFWYSREKSVLKPYLPEELLEEIPTHGQFVDPVHRLVRFLSEELGLEPFAKRVTKLVNIQEDTLERLLYRAPDIPPSDKERFILLIKMYRLETLKYKLGTQEILHHLEEAKKLGFEGVEEIIEAVNKDEPEECLEVILKHLESLKDVILSPQRFEGREDIYFKRHIAADIPSMYGRYHEKKFDALSLSFRLENLANTYFERIITGFDIKFITYKNLELILRYLKLLWRGVKIDGIQSKKFETYLRLFEQALRFSQFSFGQFRDIIHGLLEGVKDIIYIYYIHPHQENLPLIIEQLYPDRLLEKFNRVNHNAQTKGELIHQLSERFLRDLIAGTFGLQYLDTFVSRVHHIFEEERAALSEKNLDLLLSYNPDSTICPINAPNPSTKNLIHLGNKGFNLLLLHEEGLPVPPGIIITTEIFRCREILDEFPRVFLELKERLKDALHSIEDITQKRFGHPKAPLLLSVRSGAAISMPGMMSTIINVGSNLDTIEGLAQETGKMWFAWDNYRRFVQSWAMGFGLSRDIFSKLMAEHKQHFGVEKKRQFTGEQMKALALKYREKTLEAGIKIFDDPWEQLMCTIKLVLRSWESDKAKAYREIMDLSDRWGTAVIVQVMTFGNMSEASGTGVVFTTNPNHKLERVCLWGDYTPGNQGEDIVSGLVSTYPISLEQKEYLNIEEPCLEEAFPEIYQALFNYVKRLIVERGWSHQEIEFTFESPDPKDLYILQTRDMTPKKKRSYPVFVKTASLKNAFLGRGIGVSGGALSGRIAFTLDDIMMLKEKSSKDPVILIRSDTVPDDIKEISLADGLLTAKGGQTSHAAIVALRLEKTCVVGFKGLKLYEQKKMAKIQGIELRAGDFISIDGRNGAVYFGLHKSHA</sequence>
<dbReference type="Pfam" id="PF01326">
    <property type="entry name" value="PPDK_N"/>
    <property type="match status" value="1"/>
</dbReference>
<dbReference type="PATRIC" id="fig|1156395.6.peg.2124"/>
<dbReference type="Gene3D" id="1.20.80.30">
    <property type="match status" value="1"/>
</dbReference>
<reference evidence="3 4" key="1">
    <citation type="submission" date="2016-06" db="EMBL/GenBank/DDBJ databases">
        <title>Respiratory ammonification of nitrate coupled to the oxidation of elemental sulfur in deep-sea autotrophic thermophilic bacteria.</title>
        <authorList>
            <person name="Slobodkina G.B."/>
            <person name="Mardanov A.V."/>
            <person name="Ravin N.V."/>
            <person name="Frolova A.A."/>
            <person name="Viryasiv M.B."/>
            <person name="Chernyh N.A."/>
            <person name="Bonch-Osmolovskaya E.A."/>
            <person name="Slobodkin A.I."/>
        </authorList>
    </citation>
    <scope>NUCLEOTIDE SEQUENCE [LARGE SCALE GENOMIC DNA]</scope>
    <source>
        <strain evidence="3 4">S69</strain>
    </source>
</reference>
<dbReference type="GO" id="GO:0016301">
    <property type="term" value="F:kinase activity"/>
    <property type="evidence" value="ECO:0007669"/>
    <property type="project" value="UniProtKB-KW"/>
</dbReference>
<evidence type="ECO:0000259" key="2">
    <source>
        <dbReference type="Pfam" id="PF01326"/>
    </source>
</evidence>
<organism evidence="3 4">
    <name type="scientific">Dissulfuribacter thermophilus</name>
    <dbReference type="NCBI Taxonomy" id="1156395"/>
    <lineage>
        <taxon>Bacteria</taxon>
        <taxon>Pseudomonadati</taxon>
        <taxon>Thermodesulfobacteriota</taxon>
        <taxon>Dissulfuribacteria</taxon>
        <taxon>Dissulfuribacterales</taxon>
        <taxon>Dissulfuribacteraceae</taxon>
        <taxon>Dissulfuribacter</taxon>
    </lineage>
</organism>
<dbReference type="SUPFAM" id="SSF52009">
    <property type="entry name" value="Phosphohistidine domain"/>
    <property type="match status" value="1"/>
</dbReference>
<dbReference type="EMBL" id="MAGO01000011">
    <property type="protein sequence ID" value="OCC14557.1"/>
    <property type="molecule type" value="Genomic_DNA"/>
</dbReference>
<dbReference type="PANTHER" id="PTHR22931">
    <property type="entry name" value="PHOSPHOENOLPYRUVATE DIKINASE-RELATED"/>
    <property type="match status" value="1"/>
</dbReference>
<accession>A0A1B9F3P2</accession>
<dbReference type="InterPro" id="IPR008279">
    <property type="entry name" value="PEP-util_enz_mobile_dom"/>
</dbReference>
<dbReference type="GO" id="GO:0050242">
    <property type="term" value="F:pyruvate, phosphate dikinase activity"/>
    <property type="evidence" value="ECO:0007669"/>
    <property type="project" value="InterPro"/>
</dbReference>
<dbReference type="Proteomes" id="UP000093080">
    <property type="component" value="Unassembled WGS sequence"/>
</dbReference>
<keyword evidence="3" id="KW-0418">Kinase</keyword>
<feature type="domain" description="PEP-utilising enzyme mobile" evidence="1">
    <location>
        <begin position="1313"/>
        <end position="1395"/>
    </location>
</feature>